<dbReference type="Proteomes" id="UP000035063">
    <property type="component" value="Chromosome"/>
</dbReference>
<reference evidence="1 2" key="1">
    <citation type="submission" date="2012-02" db="EMBL/GenBank/DDBJ databases">
        <title>Complete genome sequence of Bifidobacterium bifidum JCM 1255.</title>
        <authorList>
            <person name="Toh H."/>
            <person name="Oshima K."/>
            <person name="Morita H."/>
            <person name="Hattori M."/>
        </authorList>
    </citation>
    <scope>NUCLEOTIDE SEQUENCE [LARGE SCALE GENOMIC DNA]</scope>
    <source>
        <strain evidence="1 2">JCM 1255</strain>
    </source>
</reference>
<accession>A0ABM7EPX6</accession>
<protein>
    <submittedName>
        <fullName evidence="1">Uncharacterized protein</fullName>
    </submittedName>
</protein>
<keyword evidence="2" id="KW-1185">Reference proteome</keyword>
<reference evidence="2" key="2">
    <citation type="journal article" date="2015" name="J. Biotechnol.">
        <title>Complete genome sequence of Bifidobacterium bifidum JCM 1255(T) isolated from feces of a breast-fed infant.</title>
        <authorList>
            <person name="Morita H."/>
            <person name="Toh H."/>
            <person name="Oshima K."/>
            <person name="Nakano A."/>
            <person name="Shindo C."/>
            <person name="Komiya K."/>
            <person name="Arakawa K."/>
            <person name="Suda W."/>
            <person name="Honda K."/>
            <person name="Hattori M."/>
        </authorList>
    </citation>
    <scope>NUCLEOTIDE SEQUENCE [LARGE SCALE GENOMIC DNA]</scope>
    <source>
        <strain evidence="2">JCM 1255</strain>
    </source>
</reference>
<sequence>MSGRLRVIVDRAGAWEDLAAGSLPDEVAGRFDPCLLDAMRILLLLCRPSLQSP</sequence>
<evidence type="ECO:0000313" key="2">
    <source>
        <dbReference type="Proteomes" id="UP000035063"/>
    </source>
</evidence>
<dbReference type="EMBL" id="AP012323">
    <property type="protein sequence ID" value="BAQ97496.1"/>
    <property type="molecule type" value="Genomic_DNA"/>
</dbReference>
<name>A0ABM7EPX6_BIFBI</name>
<evidence type="ECO:0000313" key="1">
    <source>
        <dbReference type="EMBL" id="BAQ97496.1"/>
    </source>
</evidence>
<organism evidence="1 2">
    <name type="scientific">Bifidobacterium bifidum ATCC 29521 = JCM 1255 = DSM 20456</name>
    <dbReference type="NCBI Taxonomy" id="500634"/>
    <lineage>
        <taxon>Bacteria</taxon>
        <taxon>Bacillati</taxon>
        <taxon>Actinomycetota</taxon>
        <taxon>Actinomycetes</taxon>
        <taxon>Bifidobacteriales</taxon>
        <taxon>Bifidobacteriaceae</taxon>
        <taxon>Bifidobacterium</taxon>
    </lineage>
</organism>
<proteinExistence type="predicted"/>
<gene>
    <name evidence="1" type="ORF">BBBF_0289</name>
</gene>